<reference evidence="2" key="1">
    <citation type="submission" date="2016-10" db="EMBL/GenBank/DDBJ databases">
        <authorList>
            <person name="Varghese N."/>
            <person name="Submissions S."/>
        </authorList>
    </citation>
    <scope>NUCLEOTIDE SEQUENCE [LARGE SCALE GENOMIC DNA]</scope>
    <source>
        <strain evidence="2">IBRC-M 10761</strain>
    </source>
</reference>
<dbReference type="AlphaFoldDB" id="A0A1H6UQF8"/>
<evidence type="ECO:0000313" key="2">
    <source>
        <dbReference type="Proteomes" id="UP000199403"/>
    </source>
</evidence>
<accession>A0A1H6UQF8</accession>
<keyword evidence="2" id="KW-1185">Reference proteome</keyword>
<protein>
    <submittedName>
        <fullName evidence="1">Uncharacterized protein</fullName>
    </submittedName>
</protein>
<organism evidence="1 2">
    <name type="scientific">Cyclobacterium xiamenense</name>
    <dbReference type="NCBI Taxonomy" id="1297121"/>
    <lineage>
        <taxon>Bacteria</taxon>
        <taxon>Pseudomonadati</taxon>
        <taxon>Bacteroidota</taxon>
        <taxon>Cytophagia</taxon>
        <taxon>Cytophagales</taxon>
        <taxon>Cyclobacteriaceae</taxon>
        <taxon>Cyclobacterium</taxon>
    </lineage>
</organism>
<dbReference type="EMBL" id="FNZH01000001">
    <property type="protein sequence ID" value="SEI94448.1"/>
    <property type="molecule type" value="Genomic_DNA"/>
</dbReference>
<dbReference type="STRING" id="1416801.SAMN05192553_101957"/>
<sequence>MASLEFNIDKLLPSLTLGELGSRDYEHHS</sequence>
<dbReference type="Proteomes" id="UP000199403">
    <property type="component" value="Unassembled WGS sequence"/>
</dbReference>
<evidence type="ECO:0000313" key="1">
    <source>
        <dbReference type="EMBL" id="SEI94448.1"/>
    </source>
</evidence>
<proteinExistence type="predicted"/>
<name>A0A1H6UQF8_9BACT</name>
<gene>
    <name evidence="1" type="ORF">SAMN05192553_101957</name>
</gene>